<dbReference type="Gene3D" id="3.60.140.10">
    <property type="entry name" value="CNF1/YfiH-like putative cysteine hydrolases"/>
    <property type="match status" value="1"/>
</dbReference>
<evidence type="ECO:0000313" key="13">
    <source>
        <dbReference type="Proteomes" id="UP000076447"/>
    </source>
</evidence>
<dbReference type="InterPro" id="IPR003730">
    <property type="entry name" value="Cu_polyphenol_OxRdtase"/>
</dbReference>
<dbReference type="RefSeq" id="WP_231907689.1">
    <property type="nucleotide sequence ID" value="NZ_LRIE01000064.1"/>
</dbReference>
<protein>
    <submittedName>
        <fullName evidence="12">Laccase domain protein YfiH</fullName>
    </submittedName>
</protein>
<comment type="catalytic activity">
    <reaction evidence="10">
        <text>adenosine + phosphate = alpha-D-ribose 1-phosphate + adenine</text>
        <dbReference type="Rhea" id="RHEA:27642"/>
        <dbReference type="ChEBI" id="CHEBI:16335"/>
        <dbReference type="ChEBI" id="CHEBI:16708"/>
        <dbReference type="ChEBI" id="CHEBI:43474"/>
        <dbReference type="ChEBI" id="CHEBI:57720"/>
        <dbReference type="EC" id="2.4.2.1"/>
    </reaction>
    <physiologicalReaction direction="left-to-right" evidence="10">
        <dbReference type="Rhea" id="RHEA:27643"/>
    </physiologicalReaction>
</comment>
<evidence type="ECO:0000256" key="10">
    <source>
        <dbReference type="ARBA" id="ARBA00048968"/>
    </source>
</evidence>
<sequence length="261" mass="26338">MLDPALPAPPVLEVDLGPGVRAAFTTRAGGTSPAPWDGLNLGLGVQDDAERVLVHREAVGRWLGAPLVFGTQVHGTGVRVLSGEDRAVRSERGAGAETCGEYDALVTAAPGLGLGVLVADCVPVLLADAGAGVVGVAHAGRQGLAGGVVGTVLEALVAQGARPATLRAVVGPSACGRCYEVPADLRDEVASRRPATASTTSWGTPALDLPAGVVADLRAAGVTEVFSTGICTLEDHRFYSHRLATRDGVTTGRFAGVVALG</sequence>
<accession>A0A163RZC6</accession>
<comment type="catalytic activity">
    <reaction evidence="1">
        <text>inosine + phosphate = alpha-D-ribose 1-phosphate + hypoxanthine</text>
        <dbReference type="Rhea" id="RHEA:27646"/>
        <dbReference type="ChEBI" id="CHEBI:17368"/>
        <dbReference type="ChEBI" id="CHEBI:17596"/>
        <dbReference type="ChEBI" id="CHEBI:43474"/>
        <dbReference type="ChEBI" id="CHEBI:57720"/>
        <dbReference type="EC" id="2.4.2.1"/>
    </reaction>
    <physiologicalReaction direction="left-to-right" evidence="1">
        <dbReference type="Rhea" id="RHEA:27647"/>
    </physiologicalReaction>
</comment>
<organism evidence="12 13">
    <name type="scientific">Oerskovia enterophila</name>
    <dbReference type="NCBI Taxonomy" id="43678"/>
    <lineage>
        <taxon>Bacteria</taxon>
        <taxon>Bacillati</taxon>
        <taxon>Actinomycetota</taxon>
        <taxon>Actinomycetes</taxon>
        <taxon>Micrococcales</taxon>
        <taxon>Cellulomonadaceae</taxon>
        <taxon>Oerskovia</taxon>
    </lineage>
</organism>
<dbReference type="GO" id="GO:0017061">
    <property type="term" value="F:S-methyl-5-thioadenosine phosphorylase activity"/>
    <property type="evidence" value="ECO:0007669"/>
    <property type="project" value="UniProtKB-EC"/>
</dbReference>
<comment type="function">
    <text evidence="2">Purine nucleoside enzyme that catalyzes the phosphorolysis of adenosine and inosine nucleosides, yielding D-ribose 1-phosphate and the respective free bases, adenine and hypoxanthine. Also catalyzes the phosphorolysis of S-methyl-5'-thioadenosine into adenine and S-methyl-5-thio-alpha-D-ribose 1-phosphate. Also has adenosine deaminase activity.</text>
</comment>
<evidence type="ECO:0000256" key="2">
    <source>
        <dbReference type="ARBA" id="ARBA00003215"/>
    </source>
</evidence>
<evidence type="ECO:0000256" key="8">
    <source>
        <dbReference type="ARBA" id="ARBA00023008"/>
    </source>
</evidence>
<dbReference type="CDD" id="cd16833">
    <property type="entry name" value="YfiH"/>
    <property type="match status" value="1"/>
</dbReference>
<keyword evidence="5" id="KW-0479">Metal-binding</keyword>
<evidence type="ECO:0000313" key="12">
    <source>
        <dbReference type="EMBL" id="KZM35851.1"/>
    </source>
</evidence>
<proteinExistence type="inferred from homology"/>
<comment type="similarity">
    <text evidence="3">Belongs to the purine nucleoside phosphorylase YfiH/LACC1 family.</text>
</comment>
<evidence type="ECO:0000256" key="3">
    <source>
        <dbReference type="ARBA" id="ARBA00007353"/>
    </source>
</evidence>
<evidence type="ECO:0000256" key="6">
    <source>
        <dbReference type="ARBA" id="ARBA00022801"/>
    </source>
</evidence>
<dbReference type="PANTHER" id="PTHR30616">
    <property type="entry name" value="UNCHARACTERIZED PROTEIN YFIH"/>
    <property type="match status" value="1"/>
</dbReference>
<name>A0A163RZC6_9CELL</name>
<reference evidence="12 13" key="1">
    <citation type="submission" date="2016-01" db="EMBL/GenBank/DDBJ databases">
        <title>Genome sequence of Oerskovia enterophila VJag, an agar and cellulose degrading bacterium.</title>
        <authorList>
            <person name="Poehlein A."/>
            <person name="Jag V."/>
            <person name="Bengelsdorf F."/>
            <person name="Duerre P."/>
            <person name="Daniel R."/>
        </authorList>
    </citation>
    <scope>NUCLEOTIDE SEQUENCE [LARGE SCALE GENOMIC DNA]</scope>
    <source>
        <strain evidence="12 13">VJag</strain>
    </source>
</reference>
<dbReference type="SUPFAM" id="SSF64438">
    <property type="entry name" value="CNF1/YfiH-like putative cysteine hydrolases"/>
    <property type="match status" value="1"/>
</dbReference>
<keyword evidence="4" id="KW-0808">Transferase</keyword>
<dbReference type="Pfam" id="PF02578">
    <property type="entry name" value="Cu-oxidase_4"/>
    <property type="match status" value="1"/>
</dbReference>
<keyword evidence="7" id="KW-0862">Zinc</keyword>
<dbReference type="GO" id="GO:0005507">
    <property type="term" value="F:copper ion binding"/>
    <property type="evidence" value="ECO:0007669"/>
    <property type="project" value="TreeGrafter"/>
</dbReference>
<evidence type="ECO:0000256" key="5">
    <source>
        <dbReference type="ARBA" id="ARBA00022723"/>
    </source>
</evidence>
<dbReference type="AlphaFoldDB" id="A0A163RZC6"/>
<gene>
    <name evidence="12" type="primary">yfiH</name>
    <name evidence="12" type="ORF">OJAG_14200</name>
</gene>
<comment type="caution">
    <text evidence="12">The sequence shown here is derived from an EMBL/GenBank/DDBJ whole genome shotgun (WGS) entry which is preliminary data.</text>
</comment>
<dbReference type="PATRIC" id="fig|43678.3.peg.1486"/>
<dbReference type="Proteomes" id="UP000076447">
    <property type="component" value="Unassembled WGS sequence"/>
</dbReference>
<dbReference type="PANTHER" id="PTHR30616:SF2">
    <property type="entry name" value="PURINE NUCLEOSIDE PHOSPHORYLASE LACC1"/>
    <property type="match status" value="1"/>
</dbReference>
<dbReference type="InterPro" id="IPR038371">
    <property type="entry name" value="Cu_polyphenol_OxRdtase_sf"/>
</dbReference>
<evidence type="ECO:0000256" key="9">
    <source>
        <dbReference type="ARBA" id="ARBA00047989"/>
    </source>
</evidence>
<dbReference type="InterPro" id="IPR011324">
    <property type="entry name" value="Cytotoxic_necrot_fac-like_cat"/>
</dbReference>
<comment type="catalytic activity">
    <reaction evidence="9">
        <text>adenosine + H2O + H(+) = inosine + NH4(+)</text>
        <dbReference type="Rhea" id="RHEA:24408"/>
        <dbReference type="ChEBI" id="CHEBI:15377"/>
        <dbReference type="ChEBI" id="CHEBI:15378"/>
        <dbReference type="ChEBI" id="CHEBI:16335"/>
        <dbReference type="ChEBI" id="CHEBI:17596"/>
        <dbReference type="ChEBI" id="CHEBI:28938"/>
        <dbReference type="EC" id="3.5.4.4"/>
    </reaction>
    <physiologicalReaction direction="left-to-right" evidence="9">
        <dbReference type="Rhea" id="RHEA:24409"/>
    </physiologicalReaction>
</comment>
<keyword evidence="6" id="KW-0378">Hydrolase</keyword>
<dbReference type="EMBL" id="LRIE01000064">
    <property type="protein sequence ID" value="KZM35851.1"/>
    <property type="molecule type" value="Genomic_DNA"/>
</dbReference>
<dbReference type="STRING" id="43678.OJAG_14200"/>
<evidence type="ECO:0000256" key="1">
    <source>
        <dbReference type="ARBA" id="ARBA00000553"/>
    </source>
</evidence>
<evidence type="ECO:0000256" key="4">
    <source>
        <dbReference type="ARBA" id="ARBA00022679"/>
    </source>
</evidence>
<evidence type="ECO:0000256" key="7">
    <source>
        <dbReference type="ARBA" id="ARBA00022833"/>
    </source>
</evidence>
<keyword evidence="8" id="KW-0186">Copper</keyword>
<dbReference type="GO" id="GO:0016787">
    <property type="term" value="F:hydrolase activity"/>
    <property type="evidence" value="ECO:0007669"/>
    <property type="project" value="UniProtKB-KW"/>
</dbReference>
<comment type="catalytic activity">
    <reaction evidence="11">
        <text>S-methyl-5'-thioadenosine + phosphate = 5-(methylsulfanyl)-alpha-D-ribose 1-phosphate + adenine</text>
        <dbReference type="Rhea" id="RHEA:11852"/>
        <dbReference type="ChEBI" id="CHEBI:16708"/>
        <dbReference type="ChEBI" id="CHEBI:17509"/>
        <dbReference type="ChEBI" id="CHEBI:43474"/>
        <dbReference type="ChEBI" id="CHEBI:58533"/>
        <dbReference type="EC" id="2.4.2.28"/>
    </reaction>
    <physiologicalReaction direction="left-to-right" evidence="11">
        <dbReference type="Rhea" id="RHEA:11853"/>
    </physiologicalReaction>
</comment>
<evidence type="ECO:0000256" key="11">
    <source>
        <dbReference type="ARBA" id="ARBA00049893"/>
    </source>
</evidence>